<feature type="region of interest" description="Disordered" evidence="1">
    <location>
        <begin position="1"/>
        <end position="27"/>
    </location>
</feature>
<dbReference type="AlphaFoldDB" id="A0A8S1GXH6"/>
<proteinExistence type="predicted"/>
<dbReference type="EMBL" id="CAJGYM010000007">
    <property type="protein sequence ID" value="CAD6187652.1"/>
    <property type="molecule type" value="Genomic_DNA"/>
</dbReference>
<dbReference type="Proteomes" id="UP000835052">
    <property type="component" value="Unassembled WGS sequence"/>
</dbReference>
<accession>A0A8S1GXH6</accession>
<gene>
    <name evidence="2" type="ORF">CAUJ_LOCUS3571</name>
</gene>
<comment type="caution">
    <text evidence="2">The sequence shown here is derived from an EMBL/GenBank/DDBJ whole genome shotgun (WGS) entry which is preliminary data.</text>
</comment>
<reference evidence="2" key="1">
    <citation type="submission" date="2020-10" db="EMBL/GenBank/DDBJ databases">
        <authorList>
            <person name="Kikuchi T."/>
        </authorList>
    </citation>
    <scope>NUCLEOTIDE SEQUENCE</scope>
    <source>
        <strain evidence="2">NKZ352</strain>
    </source>
</reference>
<keyword evidence="3" id="KW-1185">Reference proteome</keyword>
<evidence type="ECO:0000313" key="2">
    <source>
        <dbReference type="EMBL" id="CAD6187652.1"/>
    </source>
</evidence>
<evidence type="ECO:0000313" key="3">
    <source>
        <dbReference type="Proteomes" id="UP000835052"/>
    </source>
</evidence>
<name>A0A8S1GXH6_9PELO</name>
<evidence type="ECO:0000256" key="1">
    <source>
        <dbReference type="SAM" id="MobiDB-lite"/>
    </source>
</evidence>
<feature type="compositionally biased region" description="Basic residues" evidence="1">
    <location>
        <begin position="1"/>
        <end position="11"/>
    </location>
</feature>
<sequence length="113" mass="12348">MHRTLKSRRLARGQPPNAINNFRGETHPDYRSSLQESLTSSLRLQQALSSLVGGFSLTLVWLSASSTFSPVASGAALVPLGQFRKCCGFALQVLLKDSREPAAELRAELAFFL</sequence>
<protein>
    <submittedName>
        <fullName evidence="2">Uncharacterized protein</fullName>
    </submittedName>
</protein>
<organism evidence="2 3">
    <name type="scientific">Caenorhabditis auriculariae</name>
    <dbReference type="NCBI Taxonomy" id="2777116"/>
    <lineage>
        <taxon>Eukaryota</taxon>
        <taxon>Metazoa</taxon>
        <taxon>Ecdysozoa</taxon>
        <taxon>Nematoda</taxon>
        <taxon>Chromadorea</taxon>
        <taxon>Rhabditida</taxon>
        <taxon>Rhabditina</taxon>
        <taxon>Rhabditomorpha</taxon>
        <taxon>Rhabditoidea</taxon>
        <taxon>Rhabditidae</taxon>
        <taxon>Peloderinae</taxon>
        <taxon>Caenorhabditis</taxon>
    </lineage>
</organism>